<evidence type="ECO:0000313" key="3">
    <source>
        <dbReference type="Proteomes" id="UP000092716"/>
    </source>
</evidence>
<proteinExistence type="predicted"/>
<dbReference type="VEuPathDB" id="PlasmoDB:PCOAH_00014930"/>
<accession>A0A1B1DWD5</accession>
<dbReference type="RefSeq" id="XP_019913773.1">
    <property type="nucleotide sequence ID" value="XM_020058302.1"/>
</dbReference>
<dbReference type="Proteomes" id="UP000092716">
    <property type="component" value="Chromosome 6"/>
</dbReference>
<dbReference type="KEGG" id="pcot:PCOAH_00014930"/>
<dbReference type="OrthoDB" id="380569at2759"/>
<feature type="compositionally biased region" description="Polar residues" evidence="1">
    <location>
        <begin position="518"/>
        <end position="531"/>
    </location>
</feature>
<gene>
    <name evidence="2" type="ORF">PCOAH_00014930</name>
</gene>
<name>A0A1B1DWD5_9APIC</name>
<dbReference type="EMBL" id="CP016244">
    <property type="protein sequence ID" value="ANQ07078.1"/>
    <property type="molecule type" value="Genomic_DNA"/>
</dbReference>
<sequence length="531" mass="59774">MSSYCSACWMNTQPSFKGVSCYFFYYWVGELFFKGRSRGDLGEFIGIVYNTLHGVPNGNECNIKYEDNNKHLFEHKKKVYIFSHGYETIQRLVQNCASTEAKEYLIYLQGIRAACSSAGAGCEGGYHSEGTYCNDFNKKYKVFCDKIQSELIPQLTSKLKPNPNPNQAGSSGSFSVADVNCNLDDLPSKLRYKEFNKGAQCPAESIIFNQKDTVKTYLKSALGNCKEMLNDVDNITGAWCYICNGIDNNELKGNLFYLFYYWLGDKVWKEVKDGNNSFKEIMGDIYNKLRSVLGSITCGLTDENIEEGTFYNARAIYNYSVDYSTITECIQKSRTSGSTCTQGYSEYLEGAAKAYNQMEQYCEESTNTKKACCTQFKKMFKEDGADKIQEPSKLKFELESLTRSRGAEAGTISPPAITSNTAPIVSSVFAVMGLPALAYFLYKYNLLPSWVGNYFAKNNSSRRKRRSNMRDFDTFTENSSTFDSASEYTTTVSTADSTDGSTIYNRRVPPSTTRREANNTGGHQNIGYQNM</sequence>
<dbReference type="GeneID" id="30908219"/>
<keyword evidence="3" id="KW-1185">Reference proteome</keyword>
<organism evidence="2 3">
    <name type="scientific">Plasmodium coatneyi</name>
    <dbReference type="NCBI Taxonomy" id="208452"/>
    <lineage>
        <taxon>Eukaryota</taxon>
        <taxon>Sar</taxon>
        <taxon>Alveolata</taxon>
        <taxon>Apicomplexa</taxon>
        <taxon>Aconoidasida</taxon>
        <taxon>Haemosporida</taxon>
        <taxon>Plasmodiidae</taxon>
        <taxon>Plasmodium</taxon>
    </lineage>
</organism>
<evidence type="ECO:0000256" key="1">
    <source>
        <dbReference type="SAM" id="MobiDB-lite"/>
    </source>
</evidence>
<feature type="region of interest" description="Disordered" evidence="1">
    <location>
        <begin position="486"/>
        <end position="531"/>
    </location>
</feature>
<dbReference type="Pfam" id="PF05795">
    <property type="entry name" value="Plasmodium_Vir"/>
    <property type="match status" value="2"/>
</dbReference>
<dbReference type="AlphaFoldDB" id="A0A1B1DWD5"/>
<evidence type="ECO:0000313" key="2">
    <source>
        <dbReference type="EMBL" id="ANQ07078.1"/>
    </source>
</evidence>
<protein>
    <submittedName>
        <fullName evidence="2">KIR protein</fullName>
    </submittedName>
</protein>
<feature type="compositionally biased region" description="Polar residues" evidence="1">
    <location>
        <begin position="486"/>
        <end position="504"/>
    </location>
</feature>
<dbReference type="InterPro" id="IPR008780">
    <property type="entry name" value="Plasmodium_Vir"/>
</dbReference>
<reference evidence="3" key="1">
    <citation type="submission" date="2016-06" db="EMBL/GenBank/DDBJ databases">
        <title>First high quality genome sequence of Plasmodium coatneyi using continuous long reads from single molecule, real-time sequencing.</title>
        <authorList>
            <person name="Chien J.-T."/>
            <person name="Pakala S.B."/>
            <person name="Geraldo J.A."/>
            <person name="Lapp S.A."/>
            <person name="Barnwell J.W."/>
            <person name="Kissinger J.C."/>
            <person name="Galinski M.R."/>
            <person name="Humphrey J.C."/>
        </authorList>
    </citation>
    <scope>NUCLEOTIDE SEQUENCE [LARGE SCALE GENOMIC DNA]</scope>
    <source>
        <strain evidence="3">Hackeri</strain>
    </source>
</reference>